<evidence type="ECO:0000256" key="1">
    <source>
        <dbReference type="SAM" id="SignalP"/>
    </source>
</evidence>
<comment type="caution">
    <text evidence="2">The sequence shown here is derived from an EMBL/GenBank/DDBJ whole genome shotgun (WGS) entry which is preliminary data.</text>
</comment>
<evidence type="ECO:0000313" key="2">
    <source>
        <dbReference type="EMBL" id="RWR75367.1"/>
    </source>
</evidence>
<dbReference type="PANTHER" id="PTHR34836">
    <property type="entry name" value="OS06G0188250 PROTEIN"/>
    <property type="match status" value="1"/>
</dbReference>
<evidence type="ECO:0000313" key="3">
    <source>
        <dbReference type="Proteomes" id="UP000283530"/>
    </source>
</evidence>
<gene>
    <name evidence="2" type="ORF">CKAN_00374400</name>
</gene>
<dbReference type="OrthoDB" id="1931998at2759"/>
<dbReference type="AlphaFoldDB" id="A0A3S3MKG8"/>
<name>A0A3S3MKG8_9MAGN</name>
<accession>A0A3S3MKG8</accession>
<keyword evidence="3" id="KW-1185">Reference proteome</keyword>
<keyword evidence="2" id="KW-0675">Receptor</keyword>
<dbReference type="InterPro" id="IPR015683">
    <property type="entry name" value="Ionotropic_Glu_rcpt"/>
</dbReference>
<organism evidence="2 3">
    <name type="scientific">Cinnamomum micranthum f. kanehirae</name>
    <dbReference type="NCBI Taxonomy" id="337451"/>
    <lineage>
        <taxon>Eukaryota</taxon>
        <taxon>Viridiplantae</taxon>
        <taxon>Streptophyta</taxon>
        <taxon>Embryophyta</taxon>
        <taxon>Tracheophyta</taxon>
        <taxon>Spermatophyta</taxon>
        <taxon>Magnoliopsida</taxon>
        <taxon>Magnoliidae</taxon>
        <taxon>Laurales</taxon>
        <taxon>Lauraceae</taxon>
        <taxon>Cinnamomum</taxon>
    </lineage>
</organism>
<keyword evidence="1" id="KW-0732">Signal</keyword>
<reference evidence="2 3" key="1">
    <citation type="journal article" date="2019" name="Nat. Plants">
        <title>Stout camphor tree genome fills gaps in understanding of flowering plant genome evolution.</title>
        <authorList>
            <person name="Chaw S.M."/>
            <person name="Liu Y.C."/>
            <person name="Wu Y.W."/>
            <person name="Wang H.Y."/>
            <person name="Lin C.I."/>
            <person name="Wu C.S."/>
            <person name="Ke H.M."/>
            <person name="Chang L.Y."/>
            <person name="Hsu C.Y."/>
            <person name="Yang H.T."/>
            <person name="Sudianto E."/>
            <person name="Hsu M.H."/>
            <person name="Wu K.P."/>
            <person name="Wang L.N."/>
            <person name="Leebens-Mack J.H."/>
            <person name="Tsai I.J."/>
        </authorList>
    </citation>
    <scope>NUCLEOTIDE SEQUENCE [LARGE SCALE GENOMIC DNA]</scope>
    <source>
        <strain evidence="3">cv. Chaw 1501</strain>
        <tissue evidence="2">Young leaves</tissue>
    </source>
</reference>
<feature type="signal peptide" evidence="1">
    <location>
        <begin position="1"/>
        <end position="26"/>
    </location>
</feature>
<feature type="chain" id="PRO_5018671914" evidence="1">
    <location>
        <begin position="27"/>
        <end position="96"/>
    </location>
</feature>
<dbReference type="PANTHER" id="PTHR34836:SF1">
    <property type="entry name" value="OS09G0428600 PROTEIN"/>
    <property type="match status" value="1"/>
</dbReference>
<sequence>MKKVTLFSSFLLLFSLNLIGRYPTDAQNNRLNARTPFDVGVVLDMESPLGKMSNICISMALEDFYTTHNNYTTELILHWRDSKQDIVDAASMGNIT</sequence>
<dbReference type="STRING" id="337451.A0A3S3MKG8"/>
<protein>
    <submittedName>
        <fullName evidence="2">Ionotropic glutamate receptor</fullName>
    </submittedName>
</protein>
<dbReference type="Proteomes" id="UP000283530">
    <property type="component" value="Unassembled WGS sequence"/>
</dbReference>
<dbReference type="EMBL" id="QPKB01000002">
    <property type="protein sequence ID" value="RWR75367.1"/>
    <property type="molecule type" value="Genomic_DNA"/>
</dbReference>
<proteinExistence type="predicted"/>